<name>F8F2P6_GRAC1</name>
<dbReference type="STRING" id="744872.Spica_1294"/>
<evidence type="ECO:0000313" key="1">
    <source>
        <dbReference type="EMBL" id="AEJ19440.1"/>
    </source>
</evidence>
<dbReference type="AlphaFoldDB" id="F8F2P6"/>
<gene>
    <name evidence="1" type="ordered locus">Spica_1294</name>
</gene>
<evidence type="ECO:0000313" key="2">
    <source>
        <dbReference type="Proteomes" id="UP000000503"/>
    </source>
</evidence>
<dbReference type="Proteomes" id="UP000000503">
    <property type="component" value="Chromosome"/>
</dbReference>
<accession>F8F2P6</accession>
<keyword evidence="2" id="KW-1185">Reference proteome</keyword>
<protein>
    <submittedName>
        <fullName evidence="1">Uncharacterized protein</fullName>
    </submittedName>
</protein>
<reference evidence="2" key="1">
    <citation type="journal article" date="2013" name="Stand. Genomic Sci.">
        <title>Genome sequence of the thermophilic fresh-water bacterium Spirochaeta caldaria type strain (H1(T)), reclassification of Spirochaeta caldaria, Spirochaeta stenostrepta, and Spirochaeta zuelzerae in the genus Treponema as Treponema caldaria comb. nov., Treponema stenostrepta comb. nov., and Treponema zuelzerae comb. nov., and emendation of the genus Treponema.</title>
        <authorList>
            <person name="Abt B."/>
            <person name="Goker M."/>
            <person name="Scheuner C."/>
            <person name="Han C."/>
            <person name="Lu M."/>
            <person name="Misra M."/>
            <person name="Lapidus A."/>
            <person name="Nolan M."/>
            <person name="Lucas S."/>
            <person name="Hammon N."/>
            <person name="Deshpande S."/>
            <person name="Cheng J.F."/>
            <person name="Tapia R."/>
            <person name="Goodwin L.A."/>
            <person name="Pitluck S."/>
            <person name="Liolios K."/>
            <person name="Pagani I."/>
            <person name="Ivanova N."/>
            <person name="Mavromatis K."/>
            <person name="Mikhailova N."/>
            <person name="Huntemann M."/>
            <person name="Pati A."/>
            <person name="Chen A."/>
            <person name="Palaniappan K."/>
            <person name="Land M."/>
            <person name="Hauser L."/>
            <person name="Jeffries C.D."/>
            <person name="Rohde M."/>
            <person name="Spring S."/>
            <person name="Gronow S."/>
            <person name="Detter J.C."/>
            <person name="Bristow J."/>
            <person name="Eisen J.A."/>
            <person name="Markowitz V."/>
            <person name="Hugenholtz P."/>
            <person name="Kyrpides N.C."/>
            <person name="Woyke T."/>
            <person name="Klenk H.P."/>
        </authorList>
    </citation>
    <scope>NUCLEOTIDE SEQUENCE</scope>
    <source>
        <strain evidence="2">ATCC 51460 / DSM 7334 / H1</strain>
    </source>
</reference>
<dbReference type="EMBL" id="CP002868">
    <property type="protein sequence ID" value="AEJ19440.1"/>
    <property type="molecule type" value="Genomic_DNA"/>
</dbReference>
<dbReference type="OrthoDB" id="360906at2"/>
<proteinExistence type="predicted"/>
<organism evidence="1 2">
    <name type="scientific">Gracilinema caldarium (strain ATCC 51460 / DSM 7334 / H1)</name>
    <name type="common">Treponema caldarium</name>
    <dbReference type="NCBI Taxonomy" id="744872"/>
    <lineage>
        <taxon>Bacteria</taxon>
        <taxon>Pseudomonadati</taxon>
        <taxon>Spirochaetota</taxon>
        <taxon>Spirochaetia</taxon>
        <taxon>Spirochaetales</taxon>
        <taxon>Breznakiellaceae</taxon>
        <taxon>Gracilinema</taxon>
    </lineage>
</organism>
<sequence>MGLLQRAASTSINSKWDPMADALVERMLRLGPSSNRVYMVLSLLKTYVPFQGAFVFKQQQDNFTSLEIIGFDIPAFTIKASDILSYLPEKENSWFSADFITSLPFLQTVIVSSAQGYLIRKSSVETIFIVFIEEPQKKIMIDDLSYILSRIHGIFATSWDPVEWINNIFTELLKPGATLGIGIFEKPEKPEEIEKILCHYGRSHILDESRLIIILESTVDFELFFHRIQNSFNIKLLDAFETADSLAAVERIL</sequence>
<dbReference type="KEGG" id="scd:Spica_1294"/>
<dbReference type="RefSeq" id="WP_013968751.1">
    <property type="nucleotide sequence ID" value="NC_015732.1"/>
</dbReference>
<dbReference type="HOGENOM" id="CLU_1098118_0_0_12"/>